<dbReference type="AlphaFoldDB" id="A0A549TDQ7"/>
<accession>A0A549TDQ7</accession>
<keyword evidence="4 7" id="KW-0812">Transmembrane</keyword>
<keyword evidence="3" id="KW-1003">Cell membrane</keyword>
<keyword evidence="10" id="KW-1185">Reference proteome</keyword>
<evidence type="ECO:0000256" key="1">
    <source>
        <dbReference type="ARBA" id="ARBA00004651"/>
    </source>
</evidence>
<keyword evidence="5 7" id="KW-1133">Transmembrane helix</keyword>
<feature type="transmembrane region" description="Helical" evidence="7">
    <location>
        <begin position="84"/>
        <end position="108"/>
    </location>
</feature>
<dbReference type="PANTHER" id="PTHR43386:SF6">
    <property type="entry name" value="ABC TRANSPORTER PERMEASE PROTEIN"/>
    <property type="match status" value="1"/>
</dbReference>
<dbReference type="SUPFAM" id="SSF161098">
    <property type="entry name" value="MetI-like"/>
    <property type="match status" value="1"/>
</dbReference>
<feature type="transmembrane region" description="Helical" evidence="7">
    <location>
        <begin position="128"/>
        <end position="151"/>
    </location>
</feature>
<sequence length="285" mass="29896">MTTVSSPALSKPKPARPGVAVSLSLLALAVVILMAIFGPLVFGLGNDLNPMMRLKPPSAIAWFGTDNLGRDVFVRTVSGARNSVTVGLCTAIVVLAIGGTLGVVAGYFNWVDRIVMRLADGLMAIPGILLAIALVSVLGGGLVTVIIAISVPEIPRTARLMRSVVLSIRELPFITAAISVGSSTPKILLRHIVPNAIGMLSVQATYVCAAAILSEAALSFLGVGTPPDVPSWGNVIASGKEYFRLAPWIIAFPGLLLSIMVLSINILGDRLRDRFDPRLAARRAS</sequence>
<evidence type="ECO:0000256" key="5">
    <source>
        <dbReference type="ARBA" id="ARBA00022989"/>
    </source>
</evidence>
<comment type="similarity">
    <text evidence="7">Belongs to the binding-protein-dependent transport system permease family.</text>
</comment>
<dbReference type="Gene3D" id="1.10.3720.10">
    <property type="entry name" value="MetI-like"/>
    <property type="match status" value="1"/>
</dbReference>
<dbReference type="PANTHER" id="PTHR43386">
    <property type="entry name" value="OLIGOPEPTIDE TRANSPORT SYSTEM PERMEASE PROTEIN APPC"/>
    <property type="match status" value="1"/>
</dbReference>
<gene>
    <name evidence="9" type="ORF">FNA46_06680</name>
</gene>
<reference evidence="9 10" key="1">
    <citation type="submission" date="2019-07" db="EMBL/GenBank/DDBJ databases">
        <title>Ln-dependent methylotrophs.</title>
        <authorList>
            <person name="Tani A."/>
        </authorList>
    </citation>
    <scope>NUCLEOTIDE SEQUENCE [LARGE SCALE GENOMIC DNA]</scope>
    <source>
        <strain evidence="9 10">SM12</strain>
    </source>
</reference>
<feature type="domain" description="ABC transmembrane type-1" evidence="8">
    <location>
        <begin position="80"/>
        <end position="268"/>
    </location>
</feature>
<feature type="transmembrane region" description="Helical" evidence="7">
    <location>
        <begin position="245"/>
        <end position="268"/>
    </location>
</feature>
<dbReference type="PROSITE" id="PS50928">
    <property type="entry name" value="ABC_TM1"/>
    <property type="match status" value="1"/>
</dbReference>
<comment type="subcellular location">
    <subcellularLocation>
        <location evidence="1 7">Cell membrane</location>
        <topology evidence="1 7">Multi-pass membrane protein</topology>
    </subcellularLocation>
</comment>
<dbReference type="InterPro" id="IPR035906">
    <property type="entry name" value="MetI-like_sf"/>
</dbReference>
<evidence type="ECO:0000259" key="8">
    <source>
        <dbReference type="PROSITE" id="PS50928"/>
    </source>
</evidence>
<evidence type="ECO:0000256" key="3">
    <source>
        <dbReference type="ARBA" id="ARBA00022475"/>
    </source>
</evidence>
<evidence type="ECO:0000256" key="7">
    <source>
        <dbReference type="RuleBase" id="RU363032"/>
    </source>
</evidence>
<keyword evidence="2 7" id="KW-0813">Transport</keyword>
<protein>
    <submittedName>
        <fullName evidence="9">ABC transporter permease</fullName>
    </submittedName>
</protein>
<dbReference type="RefSeq" id="WP_143124339.1">
    <property type="nucleotide sequence ID" value="NZ_VJMG01000015.1"/>
</dbReference>
<evidence type="ECO:0000256" key="6">
    <source>
        <dbReference type="ARBA" id="ARBA00023136"/>
    </source>
</evidence>
<organism evidence="9 10">
    <name type="scientific">Rhizobium straminoryzae</name>
    <dbReference type="NCBI Taxonomy" id="1387186"/>
    <lineage>
        <taxon>Bacteria</taxon>
        <taxon>Pseudomonadati</taxon>
        <taxon>Pseudomonadota</taxon>
        <taxon>Alphaproteobacteria</taxon>
        <taxon>Hyphomicrobiales</taxon>
        <taxon>Rhizobiaceae</taxon>
        <taxon>Rhizobium/Agrobacterium group</taxon>
        <taxon>Rhizobium</taxon>
    </lineage>
</organism>
<evidence type="ECO:0000313" key="9">
    <source>
        <dbReference type="EMBL" id="TRL40229.1"/>
    </source>
</evidence>
<dbReference type="CDD" id="cd06261">
    <property type="entry name" value="TM_PBP2"/>
    <property type="match status" value="1"/>
</dbReference>
<feature type="transmembrane region" description="Helical" evidence="7">
    <location>
        <begin position="204"/>
        <end position="225"/>
    </location>
</feature>
<comment type="caution">
    <text evidence="9">The sequence shown here is derived from an EMBL/GenBank/DDBJ whole genome shotgun (WGS) entry which is preliminary data.</text>
</comment>
<proteinExistence type="inferred from homology"/>
<evidence type="ECO:0000256" key="4">
    <source>
        <dbReference type="ARBA" id="ARBA00022692"/>
    </source>
</evidence>
<dbReference type="InterPro" id="IPR000515">
    <property type="entry name" value="MetI-like"/>
</dbReference>
<feature type="transmembrane region" description="Helical" evidence="7">
    <location>
        <begin position="20"/>
        <end position="45"/>
    </location>
</feature>
<evidence type="ECO:0000313" key="10">
    <source>
        <dbReference type="Proteomes" id="UP000316801"/>
    </source>
</evidence>
<dbReference type="EMBL" id="VJMG01000015">
    <property type="protein sequence ID" value="TRL40229.1"/>
    <property type="molecule type" value="Genomic_DNA"/>
</dbReference>
<dbReference type="Pfam" id="PF00528">
    <property type="entry name" value="BPD_transp_1"/>
    <property type="match status" value="1"/>
</dbReference>
<evidence type="ECO:0000256" key="2">
    <source>
        <dbReference type="ARBA" id="ARBA00022448"/>
    </source>
</evidence>
<dbReference type="InterPro" id="IPR050366">
    <property type="entry name" value="BP-dependent_transpt_permease"/>
</dbReference>
<dbReference type="GO" id="GO:0055085">
    <property type="term" value="P:transmembrane transport"/>
    <property type="evidence" value="ECO:0007669"/>
    <property type="project" value="InterPro"/>
</dbReference>
<dbReference type="Proteomes" id="UP000316801">
    <property type="component" value="Unassembled WGS sequence"/>
</dbReference>
<name>A0A549TDQ7_9HYPH</name>
<keyword evidence="6 7" id="KW-0472">Membrane</keyword>
<dbReference type="GO" id="GO:0005886">
    <property type="term" value="C:plasma membrane"/>
    <property type="evidence" value="ECO:0007669"/>
    <property type="project" value="UniProtKB-SubCell"/>
</dbReference>